<dbReference type="SUPFAM" id="SSF52540">
    <property type="entry name" value="P-loop containing nucleoside triphosphate hydrolases"/>
    <property type="match status" value="1"/>
</dbReference>
<dbReference type="InterPro" id="IPR036925">
    <property type="entry name" value="TIF_IF2_dom3_sf"/>
</dbReference>
<dbReference type="Pfam" id="PF11987">
    <property type="entry name" value="IF-2"/>
    <property type="match status" value="1"/>
</dbReference>
<dbReference type="PANTHER" id="PTHR43381">
    <property type="entry name" value="TRANSLATION INITIATION FACTOR IF-2-RELATED"/>
    <property type="match status" value="1"/>
</dbReference>
<dbReference type="HAMAP" id="MF_00100_B">
    <property type="entry name" value="IF_2_B"/>
    <property type="match status" value="1"/>
</dbReference>
<dbReference type="GO" id="GO:0005525">
    <property type="term" value="F:GTP binding"/>
    <property type="evidence" value="ECO:0007669"/>
    <property type="project" value="UniProtKB-KW"/>
</dbReference>
<dbReference type="GO" id="GO:0005737">
    <property type="term" value="C:cytoplasm"/>
    <property type="evidence" value="ECO:0007669"/>
    <property type="project" value="UniProtKB-SubCell"/>
</dbReference>
<dbReference type="GO" id="GO:0003743">
    <property type="term" value="F:translation initiation factor activity"/>
    <property type="evidence" value="ECO:0007669"/>
    <property type="project" value="UniProtKB-UniRule"/>
</dbReference>
<reference evidence="11 12" key="1">
    <citation type="submission" date="2020-11" db="EMBL/GenBank/DDBJ databases">
        <authorList>
            <person name="Kim M.K."/>
        </authorList>
    </citation>
    <scope>NUCLEOTIDE SEQUENCE [LARGE SCALE GENOMIC DNA]</scope>
    <source>
        <strain evidence="11 12">BT439</strain>
    </source>
</reference>
<comment type="similarity">
    <text evidence="1 7 8">Belongs to the TRAFAC class translation factor GTPase superfamily. Classic translation factor GTPase family. IF-2 subfamily.</text>
</comment>
<dbReference type="FunFam" id="3.40.50.300:FF:000019">
    <property type="entry name" value="Translation initiation factor IF-2"/>
    <property type="match status" value="1"/>
</dbReference>
<comment type="function">
    <text evidence="7 8">One of the essential components for the initiation of protein synthesis. Protects formylmethionyl-tRNA from spontaneous hydrolysis and promotes its binding to the 30S ribosomal subunits. Also involved in the hydrolysis of GTP during the formation of the 70S ribosomal complex.</text>
</comment>
<dbReference type="InterPro" id="IPR015760">
    <property type="entry name" value="TIF_IF2"/>
</dbReference>
<dbReference type="InterPro" id="IPR000178">
    <property type="entry name" value="TF_IF2_bacterial-like"/>
</dbReference>
<dbReference type="Pfam" id="PF22042">
    <property type="entry name" value="EF-G_D2"/>
    <property type="match status" value="1"/>
</dbReference>
<evidence type="ECO:0000313" key="11">
    <source>
        <dbReference type="EMBL" id="MBF9143146.1"/>
    </source>
</evidence>
<comment type="caution">
    <text evidence="7">Lacks conserved residue(s) required for the propagation of feature annotation.</text>
</comment>
<dbReference type="FunFam" id="2.40.30.10:FF:000008">
    <property type="entry name" value="Translation initiation factor IF-2"/>
    <property type="match status" value="1"/>
</dbReference>
<feature type="binding site" evidence="7">
    <location>
        <begin position="530"/>
        <end position="537"/>
    </location>
    <ligand>
        <name>GTP</name>
        <dbReference type="ChEBI" id="CHEBI:37565"/>
    </ligand>
</feature>
<feature type="compositionally biased region" description="Low complexity" evidence="9">
    <location>
        <begin position="165"/>
        <end position="258"/>
    </location>
</feature>
<sequence length="1022" mass="106628">MAEATPKRLQQAAKDLNIGMDRVVEALAKKGIQVENKPTTKLTGDQVSMLEKEFASSAHDRQEAQKVIQAKRQSELDAAPKPAPAPAPRPVQAAAPAPKPAAPVAPVATAPAAAPAAPAPAPTPAPAPAAETPSLAPGLKVLGKIELDSKGRVIPPRPAAPATPAPAAAATAAPAPAPAAPKAEAPAAPKAEAPAAAPVAPAATPAPAAKAEPAPAAPKAEAPAPAPAAPVAATPAAPAAAAPATTAAPAPAEAPAAEDNSTIVAKSDTLKGLTVLGKIDLSSINNDRRGPGGRGPRPIASSDVSKRGLPAGPGQKKRTRLPGPPGSTTSPPSPGYQGNRPAGGQGGGYQGNRPGGGQGQGNRPGGPGQRGGQSAPKPNAPALTPEQAEKQIQEQIKATLAKLGGNKATGQANRAKYRRDKRSMLAEDREALRAQNELDAKTLKLTEFISANDLASLMDVNVNEVIKVCLGMGMFVSINQRLDAEAITVIADEFGFDVEFLSAEEEEIDVDAGDAEEDLKPRAPIVTIMGHVDHGKTSLLDYIRDASVAKGEAGGITQHIGAYEVKTKSGQPITFLDTPGHEAFTAMRARGAKVTDIAIIVVAADDSVMPQTKEAINHAQAAGVPIIIALNKIDKPAANPEKIREELSQINILVEEWGGKYQSQEVSAKSGIGVEELLEKVLLEAELLELKANPDRNAIGTVIEASLDKGRGYVTTVLVQTGTLSVGDVILAGPHFGRVKAMTDHRGKKMKSAPPATPVQVLGLTGAPQAGDRLQVMETEREAREIATQRLQLAREQTIRTKKHITLDEIGRRLAIGSFKELNILVKGDVDGSVEALSDSLLKLSTPEVAVNILSKGVGAISESDVLLASASDAIIIGFQVRPSQSARRLAEQEQIDIRLYSIIYNAINEVKDAMEGMLAPTVQEVVVANAEVRQVFHITKVGTIAGCMMTEGTMTRKTKVRVVRDGIVLHTGDIQDLKRFKDDVSEVRQGYECGISIKGFNELQEGDNIEGFEEKEIKRTL</sequence>
<dbReference type="InterPro" id="IPR027417">
    <property type="entry name" value="P-loop_NTPase"/>
</dbReference>
<dbReference type="AlphaFoldDB" id="A0A931FMI5"/>
<dbReference type="Gene3D" id="2.40.30.10">
    <property type="entry name" value="Translation factors"/>
    <property type="match status" value="2"/>
</dbReference>
<dbReference type="SUPFAM" id="SSF52156">
    <property type="entry name" value="Initiation factor IF2/eIF5b, domain 3"/>
    <property type="match status" value="1"/>
</dbReference>
<dbReference type="InterPro" id="IPR023115">
    <property type="entry name" value="TIF_IF2_dom3"/>
</dbReference>
<feature type="binding site" evidence="7">
    <location>
        <begin position="577"/>
        <end position="581"/>
    </location>
    <ligand>
        <name>GTP</name>
        <dbReference type="ChEBI" id="CHEBI:37565"/>
    </ligand>
</feature>
<dbReference type="Pfam" id="PF00009">
    <property type="entry name" value="GTP_EFTU"/>
    <property type="match status" value="1"/>
</dbReference>
<dbReference type="GO" id="GO:0003924">
    <property type="term" value="F:GTPase activity"/>
    <property type="evidence" value="ECO:0007669"/>
    <property type="project" value="UniProtKB-UniRule"/>
</dbReference>
<dbReference type="PROSITE" id="PS01176">
    <property type="entry name" value="IF2"/>
    <property type="match status" value="1"/>
</dbReference>
<dbReference type="FunFam" id="2.40.30.10:FF:000007">
    <property type="entry name" value="Translation initiation factor IF-2"/>
    <property type="match status" value="1"/>
</dbReference>
<comment type="subcellular location">
    <subcellularLocation>
        <location evidence="7">Cytoplasm</location>
    </subcellularLocation>
</comment>
<feature type="compositionally biased region" description="Basic and acidic residues" evidence="9">
    <location>
        <begin position="54"/>
        <end position="64"/>
    </location>
</feature>
<dbReference type="Proteomes" id="UP000645610">
    <property type="component" value="Unassembled WGS sequence"/>
</dbReference>
<evidence type="ECO:0000256" key="1">
    <source>
        <dbReference type="ARBA" id="ARBA00007733"/>
    </source>
</evidence>
<dbReference type="PANTHER" id="PTHR43381:SF5">
    <property type="entry name" value="TR-TYPE G DOMAIN-CONTAINING PROTEIN"/>
    <property type="match status" value="1"/>
</dbReference>
<feature type="compositionally biased region" description="Pro residues" evidence="9">
    <location>
        <begin position="117"/>
        <end position="127"/>
    </location>
</feature>
<dbReference type="InterPro" id="IPR044145">
    <property type="entry name" value="IF2_II"/>
</dbReference>
<dbReference type="SUPFAM" id="SSF50447">
    <property type="entry name" value="Translation proteins"/>
    <property type="match status" value="2"/>
</dbReference>
<gene>
    <name evidence="7 11" type="primary">infB</name>
    <name evidence="11" type="ORF">I2I01_15970</name>
</gene>
<feature type="region of interest" description="Disordered" evidence="9">
    <location>
        <begin position="150"/>
        <end position="391"/>
    </location>
</feature>
<keyword evidence="5 7" id="KW-0648">Protein biosynthesis</keyword>
<dbReference type="FunFam" id="3.40.50.10050:FF:000001">
    <property type="entry name" value="Translation initiation factor IF-2"/>
    <property type="match status" value="1"/>
</dbReference>
<evidence type="ECO:0000256" key="9">
    <source>
        <dbReference type="SAM" id="MobiDB-lite"/>
    </source>
</evidence>
<dbReference type="InterPro" id="IPR053905">
    <property type="entry name" value="EF-G-like_DII"/>
</dbReference>
<name>A0A931FMI5_9BACT</name>
<dbReference type="Gene3D" id="3.40.50.300">
    <property type="entry name" value="P-loop containing nucleotide triphosphate hydrolases"/>
    <property type="match status" value="1"/>
</dbReference>
<evidence type="ECO:0000256" key="6">
    <source>
        <dbReference type="ARBA" id="ARBA00023134"/>
    </source>
</evidence>
<dbReference type="CDD" id="cd01887">
    <property type="entry name" value="IF2_eIF5B"/>
    <property type="match status" value="1"/>
</dbReference>
<evidence type="ECO:0000256" key="5">
    <source>
        <dbReference type="ARBA" id="ARBA00022917"/>
    </source>
</evidence>
<dbReference type="CDD" id="cd03692">
    <property type="entry name" value="mtIF2_IVc"/>
    <property type="match status" value="1"/>
</dbReference>
<evidence type="ECO:0000256" key="3">
    <source>
        <dbReference type="ARBA" id="ARBA00022540"/>
    </source>
</evidence>
<dbReference type="InterPro" id="IPR009000">
    <property type="entry name" value="Transl_B-barrel_sf"/>
</dbReference>
<keyword evidence="3 7" id="KW-0396">Initiation factor</keyword>
<feature type="compositionally biased region" description="Low complexity" evidence="9">
    <location>
        <begin position="326"/>
        <end position="340"/>
    </location>
</feature>
<dbReference type="InterPro" id="IPR000795">
    <property type="entry name" value="T_Tr_GTP-bd_dom"/>
</dbReference>
<evidence type="ECO:0000259" key="10">
    <source>
        <dbReference type="PROSITE" id="PS51722"/>
    </source>
</evidence>
<dbReference type="Pfam" id="PF04760">
    <property type="entry name" value="IF2_N"/>
    <property type="match status" value="1"/>
</dbReference>
<evidence type="ECO:0000256" key="7">
    <source>
        <dbReference type="HAMAP-Rule" id="MF_00100"/>
    </source>
</evidence>
<proteinExistence type="inferred from homology"/>
<evidence type="ECO:0000313" key="12">
    <source>
        <dbReference type="Proteomes" id="UP000645610"/>
    </source>
</evidence>
<feature type="binding site" evidence="7">
    <location>
        <begin position="631"/>
        <end position="634"/>
    </location>
    <ligand>
        <name>GTP</name>
        <dbReference type="ChEBI" id="CHEBI:37565"/>
    </ligand>
</feature>
<evidence type="ECO:0000256" key="2">
    <source>
        <dbReference type="ARBA" id="ARBA00020675"/>
    </source>
</evidence>
<feature type="domain" description="Tr-type G" evidence="10">
    <location>
        <begin position="521"/>
        <end position="691"/>
    </location>
</feature>
<protein>
    <recommendedName>
        <fullName evidence="2 7">Translation initiation factor IF-2</fullName>
    </recommendedName>
</protein>
<evidence type="ECO:0000256" key="8">
    <source>
        <dbReference type="RuleBase" id="RU000644"/>
    </source>
</evidence>
<keyword evidence="4 7" id="KW-0547">Nucleotide-binding</keyword>
<dbReference type="NCBIfam" id="TIGR00487">
    <property type="entry name" value="IF-2"/>
    <property type="match status" value="1"/>
</dbReference>
<feature type="compositionally biased region" description="Low complexity" evidence="9">
    <location>
        <begin position="104"/>
        <end position="116"/>
    </location>
</feature>
<keyword evidence="12" id="KW-1185">Reference proteome</keyword>
<dbReference type="CDD" id="cd03702">
    <property type="entry name" value="IF2_mtIF2_II"/>
    <property type="match status" value="1"/>
</dbReference>
<dbReference type="PROSITE" id="PS51722">
    <property type="entry name" value="G_TR_2"/>
    <property type="match status" value="1"/>
</dbReference>
<organism evidence="11 12">
    <name type="scientific">Hymenobacter properus</name>
    <dbReference type="NCBI Taxonomy" id="2791026"/>
    <lineage>
        <taxon>Bacteria</taxon>
        <taxon>Pseudomonadati</taxon>
        <taxon>Bacteroidota</taxon>
        <taxon>Cytophagia</taxon>
        <taxon>Cytophagales</taxon>
        <taxon>Hymenobacteraceae</taxon>
        <taxon>Hymenobacter</taxon>
    </lineage>
</organism>
<dbReference type="InterPro" id="IPR005225">
    <property type="entry name" value="Small_GTP-bd"/>
</dbReference>
<feature type="compositionally biased region" description="Pro residues" evidence="9">
    <location>
        <begin position="155"/>
        <end position="164"/>
    </location>
</feature>
<comment type="caution">
    <text evidence="11">The sequence shown here is derived from an EMBL/GenBank/DDBJ whole genome shotgun (WGS) entry which is preliminary data.</text>
</comment>
<dbReference type="EMBL" id="JADQDP010000003">
    <property type="protein sequence ID" value="MBF9143146.1"/>
    <property type="molecule type" value="Genomic_DNA"/>
</dbReference>
<evidence type="ECO:0000256" key="4">
    <source>
        <dbReference type="ARBA" id="ARBA00022741"/>
    </source>
</evidence>
<dbReference type="NCBIfam" id="TIGR00231">
    <property type="entry name" value="small_GTP"/>
    <property type="match status" value="1"/>
</dbReference>
<dbReference type="Gene3D" id="3.40.50.10050">
    <property type="entry name" value="Translation initiation factor IF- 2, domain 3"/>
    <property type="match status" value="1"/>
</dbReference>
<dbReference type="InterPro" id="IPR028626">
    <property type="entry name" value="Ribosomal_eS28_CS"/>
</dbReference>
<dbReference type="RefSeq" id="WP_196287460.1">
    <property type="nucleotide sequence ID" value="NZ_JADQDP010000003.1"/>
</dbReference>
<dbReference type="PROSITE" id="PS00961">
    <property type="entry name" value="RIBOSOMAL_S28E"/>
    <property type="match status" value="1"/>
</dbReference>
<keyword evidence="6 7" id="KW-0342">GTP-binding</keyword>
<keyword evidence="7" id="KW-0963">Cytoplasm</keyword>
<accession>A0A931FMI5</accession>
<feature type="region of interest" description="Disordered" evidence="9">
    <location>
        <begin position="54"/>
        <end position="135"/>
    </location>
</feature>
<feature type="compositionally biased region" description="Gly residues" evidence="9">
    <location>
        <begin position="341"/>
        <end position="371"/>
    </location>
</feature>
<dbReference type="InterPro" id="IPR006847">
    <property type="entry name" value="IF2_N"/>
</dbReference>